<feature type="domain" description="Thymidylate kinase-like" evidence="13">
    <location>
        <begin position="8"/>
        <end position="197"/>
    </location>
</feature>
<comment type="similarity">
    <text evidence="1 12">Belongs to the thymidylate kinase family.</text>
</comment>
<dbReference type="GO" id="GO:0006235">
    <property type="term" value="P:dTTP biosynthetic process"/>
    <property type="evidence" value="ECO:0007669"/>
    <property type="project" value="UniProtKB-UniRule"/>
</dbReference>
<evidence type="ECO:0000313" key="14">
    <source>
        <dbReference type="EMBL" id="PPI86837.1"/>
    </source>
</evidence>
<evidence type="ECO:0000256" key="9">
    <source>
        <dbReference type="ARBA" id="ARBA00029962"/>
    </source>
</evidence>
<dbReference type="OrthoDB" id="9774907at2"/>
<dbReference type="GO" id="GO:0004798">
    <property type="term" value="F:dTMP kinase activity"/>
    <property type="evidence" value="ECO:0007669"/>
    <property type="project" value="UniProtKB-UniRule"/>
</dbReference>
<dbReference type="AlphaFoldDB" id="A0A2P5SWW9"/>
<evidence type="ECO:0000256" key="6">
    <source>
        <dbReference type="ARBA" id="ARBA00022741"/>
    </source>
</evidence>
<evidence type="ECO:0000256" key="10">
    <source>
        <dbReference type="ARBA" id="ARBA00048743"/>
    </source>
</evidence>
<dbReference type="GO" id="GO:0006233">
    <property type="term" value="P:dTDP biosynthetic process"/>
    <property type="evidence" value="ECO:0007669"/>
    <property type="project" value="InterPro"/>
</dbReference>
<dbReference type="GO" id="GO:0005829">
    <property type="term" value="C:cytosol"/>
    <property type="evidence" value="ECO:0007669"/>
    <property type="project" value="TreeGrafter"/>
</dbReference>
<evidence type="ECO:0000256" key="11">
    <source>
        <dbReference type="ARBA" id="ARBA00057735"/>
    </source>
</evidence>
<dbReference type="InterPro" id="IPR027417">
    <property type="entry name" value="P-loop_NTPase"/>
</dbReference>
<dbReference type="EC" id="2.7.4.9" evidence="2 12"/>
<dbReference type="Gene3D" id="3.40.50.300">
    <property type="entry name" value="P-loop containing nucleotide triphosphate hydrolases"/>
    <property type="match status" value="1"/>
</dbReference>
<dbReference type="CDD" id="cd01672">
    <property type="entry name" value="TMPK"/>
    <property type="match status" value="1"/>
</dbReference>
<dbReference type="RefSeq" id="WP_136130001.1">
    <property type="nucleotide sequence ID" value="NZ_PDKU01000001.1"/>
</dbReference>
<keyword evidence="8 12" id="KW-0067">ATP-binding</keyword>
<evidence type="ECO:0000256" key="4">
    <source>
        <dbReference type="ARBA" id="ARBA00022679"/>
    </source>
</evidence>
<keyword evidence="7 12" id="KW-0418">Kinase</keyword>
<dbReference type="InterPro" id="IPR039430">
    <property type="entry name" value="Thymidylate_kin-like_dom"/>
</dbReference>
<dbReference type="PANTHER" id="PTHR10344">
    <property type="entry name" value="THYMIDYLATE KINASE"/>
    <property type="match status" value="1"/>
</dbReference>
<dbReference type="PANTHER" id="PTHR10344:SF4">
    <property type="entry name" value="UMP-CMP KINASE 2, MITOCHONDRIAL"/>
    <property type="match status" value="1"/>
</dbReference>
<dbReference type="EMBL" id="PDKU01000001">
    <property type="protein sequence ID" value="PPI86837.1"/>
    <property type="molecule type" value="Genomic_DNA"/>
</dbReference>
<keyword evidence="6 12" id="KW-0547">Nucleotide-binding</keyword>
<dbReference type="Pfam" id="PF02223">
    <property type="entry name" value="Thymidylate_kin"/>
    <property type="match status" value="1"/>
</dbReference>
<dbReference type="InterPro" id="IPR018095">
    <property type="entry name" value="Thymidylate_kin_CS"/>
</dbReference>
<evidence type="ECO:0000256" key="8">
    <source>
        <dbReference type="ARBA" id="ARBA00022840"/>
    </source>
</evidence>
<evidence type="ECO:0000256" key="3">
    <source>
        <dbReference type="ARBA" id="ARBA00017144"/>
    </source>
</evidence>
<evidence type="ECO:0000256" key="5">
    <source>
        <dbReference type="ARBA" id="ARBA00022727"/>
    </source>
</evidence>
<proteinExistence type="inferred from homology"/>
<keyword evidence="4 12" id="KW-0808">Transferase</keyword>
<evidence type="ECO:0000256" key="1">
    <source>
        <dbReference type="ARBA" id="ARBA00009776"/>
    </source>
</evidence>
<dbReference type="SUPFAM" id="SSF52540">
    <property type="entry name" value="P-loop containing nucleoside triphosphate hydrolases"/>
    <property type="match status" value="1"/>
</dbReference>
<dbReference type="FunFam" id="3.40.50.300:FF:000225">
    <property type="entry name" value="Thymidylate kinase"/>
    <property type="match status" value="1"/>
</dbReference>
<keyword evidence="5 12" id="KW-0545">Nucleotide biosynthesis</keyword>
<evidence type="ECO:0000256" key="7">
    <source>
        <dbReference type="ARBA" id="ARBA00022777"/>
    </source>
</evidence>
<comment type="caution">
    <text evidence="12">Lacks conserved residue(s) required for the propagation of feature annotation.</text>
</comment>
<comment type="catalytic activity">
    <reaction evidence="10 12">
        <text>dTMP + ATP = dTDP + ADP</text>
        <dbReference type="Rhea" id="RHEA:13517"/>
        <dbReference type="ChEBI" id="CHEBI:30616"/>
        <dbReference type="ChEBI" id="CHEBI:58369"/>
        <dbReference type="ChEBI" id="CHEBI:63528"/>
        <dbReference type="ChEBI" id="CHEBI:456216"/>
        <dbReference type="EC" id="2.7.4.9"/>
    </reaction>
</comment>
<protein>
    <recommendedName>
        <fullName evidence="3 12">Thymidylate kinase</fullName>
        <ecNumber evidence="2 12">2.7.4.9</ecNumber>
    </recommendedName>
    <alternativeName>
        <fullName evidence="9 12">dTMP kinase</fullName>
    </alternativeName>
</protein>
<comment type="function">
    <text evidence="11 12">Phosphorylation of dTMP to form dTDP in both de novo and salvage pathways of dTTP synthesis.</text>
</comment>
<dbReference type="GO" id="GO:0006227">
    <property type="term" value="P:dUDP biosynthetic process"/>
    <property type="evidence" value="ECO:0007669"/>
    <property type="project" value="TreeGrafter"/>
</dbReference>
<dbReference type="GO" id="GO:0005524">
    <property type="term" value="F:ATP binding"/>
    <property type="evidence" value="ECO:0007669"/>
    <property type="project" value="UniProtKB-UniRule"/>
</dbReference>
<dbReference type="NCBIfam" id="TIGR00041">
    <property type="entry name" value="DTMP_kinase"/>
    <property type="match status" value="1"/>
</dbReference>
<accession>A0A2P5SWW9</accession>
<name>A0A2P5SWW9_9GAMM</name>
<dbReference type="InterPro" id="IPR018094">
    <property type="entry name" value="Thymidylate_kinase"/>
</dbReference>
<gene>
    <name evidence="12" type="primary">tmk</name>
    <name evidence="14" type="ORF">CRV10_01100</name>
</gene>
<dbReference type="Proteomes" id="UP000296144">
    <property type="component" value="Unassembled WGS sequence"/>
</dbReference>
<organism evidence="14 15">
    <name type="scientific">Candidatus Pantoea edessiphila</name>
    <dbReference type="NCBI Taxonomy" id="2044610"/>
    <lineage>
        <taxon>Bacteria</taxon>
        <taxon>Pseudomonadati</taxon>
        <taxon>Pseudomonadota</taxon>
        <taxon>Gammaproteobacteria</taxon>
        <taxon>Enterobacterales</taxon>
        <taxon>Erwiniaceae</taxon>
        <taxon>Pantoea</taxon>
    </lineage>
</organism>
<evidence type="ECO:0000313" key="15">
    <source>
        <dbReference type="Proteomes" id="UP000296144"/>
    </source>
</evidence>
<dbReference type="PROSITE" id="PS01331">
    <property type="entry name" value="THYMIDYLATE_KINASE"/>
    <property type="match status" value="1"/>
</dbReference>
<evidence type="ECO:0000259" key="13">
    <source>
        <dbReference type="Pfam" id="PF02223"/>
    </source>
</evidence>
<reference evidence="14 15" key="1">
    <citation type="journal article" date="2018" name="Genome Biol. Evol.">
        <title>Cladogenesis and Genomic Streamlining in Extracellular Endosymbionts of Tropical Stink Bugs.</title>
        <authorList>
            <person name="Otero-Bravo A."/>
            <person name="Goffredi S."/>
            <person name="Sabree Z.L."/>
        </authorList>
    </citation>
    <scope>NUCLEOTIDE SEQUENCE [LARGE SCALE GENOMIC DNA]</scope>
    <source>
        <strain evidence="14 15">SoEL</strain>
    </source>
</reference>
<sequence length="211" mass="24234">MQNKFITVEGLESSGKTTACSIIIKTLNEYGISKKNIVLTREPGGTPIAESLRYIIKKNTKKEFISDKAELLIMYAARVQLLENVIKPALNVGKWVISDRYDLSSQAYQGGGRQLDKNLIHHLKSMVLDDIYPNLTFYLDITPDICLRRLQKKGDLDRIEQESLSFFERTRNCYLDIVRKDNSIIFIDATKSLDTVIQNLKNSLFNWLKIK</sequence>
<evidence type="ECO:0000256" key="12">
    <source>
        <dbReference type="HAMAP-Rule" id="MF_00165"/>
    </source>
</evidence>
<dbReference type="HAMAP" id="MF_00165">
    <property type="entry name" value="Thymidylate_kinase"/>
    <property type="match status" value="1"/>
</dbReference>
<comment type="caution">
    <text evidence="14">The sequence shown here is derived from an EMBL/GenBank/DDBJ whole genome shotgun (WGS) entry which is preliminary data.</text>
</comment>
<evidence type="ECO:0000256" key="2">
    <source>
        <dbReference type="ARBA" id="ARBA00012980"/>
    </source>
</evidence>
<keyword evidence="15" id="KW-1185">Reference proteome</keyword>